<comment type="similarity">
    <text evidence="1">Belongs to the protein kinase superfamily. STE Ser/Thr protein kinase family. STE20 subfamily.</text>
</comment>
<feature type="region of interest" description="Disordered" evidence="3">
    <location>
        <begin position="1"/>
        <end position="44"/>
    </location>
</feature>
<comment type="caution">
    <text evidence="5">The sequence shown here is derived from an EMBL/GenBank/DDBJ whole genome shotgun (WGS) entry which is preliminary data.</text>
</comment>
<feature type="binding site" evidence="2">
    <location>
        <position position="99"/>
    </location>
    <ligand>
        <name>ATP</name>
        <dbReference type="ChEBI" id="CHEBI:30616"/>
    </ligand>
</feature>
<dbReference type="AlphaFoldDB" id="A0AAN6JQ39"/>
<dbReference type="SMART" id="SM00220">
    <property type="entry name" value="S_TKc"/>
    <property type="match status" value="1"/>
</dbReference>
<dbReference type="InterPro" id="IPR000719">
    <property type="entry name" value="Prot_kinase_dom"/>
</dbReference>
<dbReference type="InterPro" id="IPR017441">
    <property type="entry name" value="Protein_kinase_ATP_BS"/>
</dbReference>
<feature type="region of interest" description="Disordered" evidence="3">
    <location>
        <begin position="516"/>
        <end position="778"/>
    </location>
</feature>
<feature type="compositionally biased region" description="Low complexity" evidence="3">
    <location>
        <begin position="1"/>
        <end position="13"/>
    </location>
</feature>
<dbReference type="PANTHER" id="PTHR48014:SF21">
    <property type="entry name" value="SERINE_THREONINE-PROTEIN KINASE FRAY2"/>
    <property type="match status" value="1"/>
</dbReference>
<accession>A0AAN6JQ39</accession>
<feature type="region of interest" description="Disordered" evidence="3">
    <location>
        <begin position="446"/>
        <end position="499"/>
    </location>
</feature>
<dbReference type="SUPFAM" id="SSF56112">
    <property type="entry name" value="Protein kinase-like (PK-like)"/>
    <property type="match status" value="1"/>
</dbReference>
<feature type="compositionally biased region" description="Low complexity" evidence="3">
    <location>
        <begin position="737"/>
        <end position="750"/>
    </location>
</feature>
<keyword evidence="6" id="KW-1185">Reference proteome</keyword>
<organism evidence="5 6">
    <name type="scientific">Tilletia horrida</name>
    <dbReference type="NCBI Taxonomy" id="155126"/>
    <lineage>
        <taxon>Eukaryota</taxon>
        <taxon>Fungi</taxon>
        <taxon>Dikarya</taxon>
        <taxon>Basidiomycota</taxon>
        <taxon>Ustilaginomycotina</taxon>
        <taxon>Exobasidiomycetes</taxon>
        <taxon>Tilletiales</taxon>
        <taxon>Tilletiaceae</taxon>
        <taxon>Tilletia</taxon>
    </lineage>
</organism>
<dbReference type="InterPro" id="IPR011009">
    <property type="entry name" value="Kinase-like_dom_sf"/>
</dbReference>
<keyword evidence="2" id="KW-0547">Nucleotide-binding</keyword>
<dbReference type="Gene3D" id="1.10.510.10">
    <property type="entry name" value="Transferase(Phosphotransferase) domain 1"/>
    <property type="match status" value="1"/>
</dbReference>
<protein>
    <recommendedName>
        <fullName evidence="4">Protein kinase domain-containing protein</fullName>
    </recommendedName>
</protein>
<name>A0AAN6JQ39_9BASI</name>
<dbReference type="PROSITE" id="PS00107">
    <property type="entry name" value="PROTEIN_KINASE_ATP"/>
    <property type="match status" value="1"/>
</dbReference>
<keyword evidence="2" id="KW-0067">ATP-binding</keyword>
<evidence type="ECO:0000256" key="3">
    <source>
        <dbReference type="SAM" id="MobiDB-lite"/>
    </source>
</evidence>
<dbReference type="GO" id="GO:0005524">
    <property type="term" value="F:ATP binding"/>
    <property type="evidence" value="ECO:0007669"/>
    <property type="project" value="UniProtKB-UniRule"/>
</dbReference>
<feature type="compositionally biased region" description="Low complexity" evidence="3">
    <location>
        <begin position="701"/>
        <end position="716"/>
    </location>
</feature>
<dbReference type="EMBL" id="JAPDMZ010000157">
    <property type="protein sequence ID" value="KAK0547590.1"/>
    <property type="molecule type" value="Genomic_DNA"/>
</dbReference>
<feature type="domain" description="Protein kinase" evidence="4">
    <location>
        <begin position="70"/>
        <end position="341"/>
    </location>
</feature>
<evidence type="ECO:0000256" key="1">
    <source>
        <dbReference type="ARBA" id="ARBA00008874"/>
    </source>
</evidence>
<gene>
    <name evidence="5" type="ORF">OC846_004784</name>
</gene>
<dbReference type="GO" id="GO:0004672">
    <property type="term" value="F:protein kinase activity"/>
    <property type="evidence" value="ECO:0007669"/>
    <property type="project" value="InterPro"/>
</dbReference>
<feature type="compositionally biased region" description="Low complexity" evidence="3">
    <location>
        <begin position="618"/>
        <end position="646"/>
    </location>
</feature>
<dbReference type="Proteomes" id="UP001176517">
    <property type="component" value="Unassembled WGS sequence"/>
</dbReference>
<evidence type="ECO:0000313" key="5">
    <source>
        <dbReference type="EMBL" id="KAK0547590.1"/>
    </source>
</evidence>
<sequence length="778" mass="81691">MAAHLSALSSSKGKGSETGNNGGMTKDTNAAGPSTSRLGVNVGPSSWRAAQHRGSVLDEHPMYSCEPEDYSLGREIGFGASSVVYEAKFKPLNATVAVKVIDLEVFGRDTDGLRRETQLMSLSKHPNVLRVRGCYLVGPKLHIATRFMAAGSMLDIMKFSHPDGFDEIVIATVLKQALQGLHYLHQNDWLHRDLKAANILVDSDGTVLLADFGVGVWLGESTPTSALSSESGGHEEGRKSFVGTPAWMAPEVVERKHYGVKADIWSFGITALELCQGRAPHARFAPVKALMKTLSDEPPQLDREGGAHRYSKVMEDFVRICLQKDPSKRPTAEKLLQHAFFKQARGPKFLVNAILAGLPPLSERQERRRKMSFSSMATAQSWDFGSVGVASGRGTPGTSTADRTDPFLGFSGIFGTAGQSAASPRGSVRSSKILSFDGQHAIAITPSHSQAPLNGGGASADQGNADKRSRSHSAAGGPVLNRRSRNRSNDSGFASLGAGGSFGPSGLRALSVHARGADLQHQRRSISREPSIDMISDSEEKAVKSRWSGSADSYGEVQQEGSAPTCSAGAPPTALEPIGEQKSPAALLPTGPSAATAMPALELPSSPFPAGEDPTPPASRAVSSTSTATATSKAMSSASSATTVATEPMSSSFRAAGTEQQQAPGDGPVPASLASSLEDARSGKPSFVASLHSISRTVSRSSQKNAPSSQQQPASSTGLFASRIRSRPGSSHQNRDGASSPSFSASAGANGEKEKGNGQGHRRTDSVLGKLFGRNSKK</sequence>
<dbReference type="PANTHER" id="PTHR48014">
    <property type="entry name" value="SERINE/THREONINE-PROTEIN KINASE FRAY2"/>
    <property type="match status" value="1"/>
</dbReference>
<feature type="compositionally biased region" description="Polar residues" evidence="3">
    <location>
        <begin position="648"/>
        <end position="663"/>
    </location>
</feature>
<dbReference type="GO" id="GO:0043539">
    <property type="term" value="F:protein serine/threonine kinase activator activity"/>
    <property type="evidence" value="ECO:0007669"/>
    <property type="project" value="InterPro"/>
</dbReference>
<evidence type="ECO:0000313" key="6">
    <source>
        <dbReference type="Proteomes" id="UP001176517"/>
    </source>
</evidence>
<feature type="compositionally biased region" description="Basic and acidic residues" evidence="3">
    <location>
        <begin position="516"/>
        <end position="531"/>
    </location>
</feature>
<dbReference type="Pfam" id="PF00069">
    <property type="entry name" value="Pkinase"/>
    <property type="match status" value="1"/>
</dbReference>
<evidence type="ECO:0000259" key="4">
    <source>
        <dbReference type="PROSITE" id="PS50011"/>
    </source>
</evidence>
<dbReference type="PROSITE" id="PS50011">
    <property type="entry name" value="PROTEIN_KINASE_DOM"/>
    <property type="match status" value="1"/>
</dbReference>
<evidence type="ECO:0000256" key="2">
    <source>
        <dbReference type="PROSITE-ProRule" id="PRU10141"/>
    </source>
</evidence>
<proteinExistence type="inferred from homology"/>
<feature type="compositionally biased region" description="Polar residues" evidence="3">
    <location>
        <begin position="26"/>
        <end position="38"/>
    </location>
</feature>
<dbReference type="InterPro" id="IPR047173">
    <property type="entry name" value="STRAD_A/B-like"/>
</dbReference>
<reference evidence="5" key="1">
    <citation type="journal article" date="2023" name="PhytoFront">
        <title>Draft Genome Resources of Seven Strains of Tilletia horrida, Causal Agent of Kernel Smut of Rice.</title>
        <authorList>
            <person name="Khanal S."/>
            <person name="Antony Babu S."/>
            <person name="Zhou X.G."/>
        </authorList>
    </citation>
    <scope>NUCLEOTIDE SEQUENCE</scope>
    <source>
        <strain evidence="5">TX6</strain>
    </source>
</reference>